<keyword evidence="3 6" id="KW-0378">Hydrolase</keyword>
<evidence type="ECO:0000313" key="7">
    <source>
        <dbReference type="Proteomes" id="UP001500213"/>
    </source>
</evidence>
<dbReference type="PANTHER" id="PTHR43248:SF29">
    <property type="entry name" value="TRIPEPTIDYL AMINOPEPTIDASE"/>
    <property type="match status" value="1"/>
</dbReference>
<name>A0ABP8APH6_9MICO</name>
<evidence type="ECO:0000313" key="6">
    <source>
        <dbReference type="EMBL" id="GAA4187121.1"/>
    </source>
</evidence>
<evidence type="ECO:0000256" key="2">
    <source>
        <dbReference type="ARBA" id="ARBA00022729"/>
    </source>
</evidence>
<dbReference type="InterPro" id="IPR000073">
    <property type="entry name" value="AB_hydrolase_1"/>
</dbReference>
<dbReference type="EMBL" id="BAABBX010000009">
    <property type="protein sequence ID" value="GAA4187121.1"/>
    <property type="molecule type" value="Genomic_DNA"/>
</dbReference>
<dbReference type="GO" id="GO:0016787">
    <property type="term" value="F:hydrolase activity"/>
    <property type="evidence" value="ECO:0007669"/>
    <property type="project" value="UniProtKB-KW"/>
</dbReference>
<sequence>MRAGRIAGGARSARGLARAVTSRGARAVAAVVTAAVLLAGCTSASQHKLPTQTSTPVASPAATDGLSGADAAAQQKYYGQALVWSDCGGGFQCATAKAPLDWAHPSQGDPISLALIRKPATGAKQGSLFVNPGGPGVSGVDFVRNSVGATSATLQKHFDIVGWDPRGVGKSSAVTCYDDKGLDDFLYGITPGERGSDEWLAASKKSVSDLGQACLKNTGQLLGHVDTATTAHDLDMLRANVGDQKLNYLGFSYGTMIGAIYADLFPKTVGRMTLDGVVDPASSYDELTELQAKGFESNLRAYAQWCLGQDKSCPFSGSVDQVMNTIAGMLDTVQKHPIKNSDGRMLGASTLLLAIITPLYSTSNWPALDTLFKDVERGSARVAFILADEYNDRDSNGTYTTNTAVAFQSIDCLDYTFDTDPAHMAAEAKRVAQVAPVMGPFFSYGGITCWNWPFKPVRTPAPVHATGSAPILVLGTTNDPATPYQESVNLANDLDNGHLVTWNGSGHTAYGRSNSCVSNTVDDYFVKGSVPASDPHC</sequence>
<evidence type="ECO:0000256" key="1">
    <source>
        <dbReference type="ARBA" id="ARBA00010088"/>
    </source>
</evidence>
<dbReference type="InterPro" id="IPR029058">
    <property type="entry name" value="AB_hydrolase_fold"/>
</dbReference>
<dbReference type="PANTHER" id="PTHR43248">
    <property type="entry name" value="2-SUCCINYL-6-HYDROXY-2,4-CYCLOHEXADIENE-1-CARBOXYLATE SYNTHASE"/>
    <property type="match status" value="1"/>
</dbReference>
<dbReference type="InterPro" id="IPR051601">
    <property type="entry name" value="Serine_prot/Carboxylest_S33"/>
</dbReference>
<reference evidence="7" key="1">
    <citation type="journal article" date="2019" name="Int. J. Syst. Evol. Microbiol.">
        <title>The Global Catalogue of Microorganisms (GCM) 10K type strain sequencing project: providing services to taxonomists for standard genome sequencing and annotation.</title>
        <authorList>
            <consortium name="The Broad Institute Genomics Platform"/>
            <consortium name="The Broad Institute Genome Sequencing Center for Infectious Disease"/>
            <person name="Wu L."/>
            <person name="Ma J."/>
        </authorList>
    </citation>
    <scope>NUCLEOTIDE SEQUENCE [LARGE SCALE GENOMIC DNA]</scope>
    <source>
        <strain evidence="7">JCM 17593</strain>
    </source>
</reference>
<protein>
    <submittedName>
        <fullName evidence="6">Alpha/beta hydrolase</fullName>
    </submittedName>
</protein>
<dbReference type="Pfam" id="PF08386">
    <property type="entry name" value="Abhydrolase_4"/>
    <property type="match status" value="1"/>
</dbReference>
<feature type="domain" description="Peptidase S33 tripeptidyl aminopeptidase-like C-terminal" evidence="5">
    <location>
        <begin position="436"/>
        <end position="537"/>
    </location>
</feature>
<keyword evidence="2" id="KW-0732">Signal</keyword>
<dbReference type="Pfam" id="PF00561">
    <property type="entry name" value="Abhydrolase_1"/>
    <property type="match status" value="1"/>
</dbReference>
<comment type="similarity">
    <text evidence="1">Belongs to the peptidase S33 family.</text>
</comment>
<dbReference type="SUPFAM" id="SSF53474">
    <property type="entry name" value="alpha/beta-Hydrolases"/>
    <property type="match status" value="1"/>
</dbReference>
<evidence type="ECO:0000256" key="3">
    <source>
        <dbReference type="ARBA" id="ARBA00022801"/>
    </source>
</evidence>
<accession>A0ABP8APH6</accession>
<keyword evidence="7" id="KW-1185">Reference proteome</keyword>
<dbReference type="Proteomes" id="UP001500213">
    <property type="component" value="Unassembled WGS sequence"/>
</dbReference>
<dbReference type="InterPro" id="IPR013595">
    <property type="entry name" value="Pept_S33_TAP-like_C"/>
</dbReference>
<proteinExistence type="inferred from homology"/>
<evidence type="ECO:0000259" key="4">
    <source>
        <dbReference type="Pfam" id="PF00561"/>
    </source>
</evidence>
<organism evidence="6 7">
    <name type="scientific">Gryllotalpicola kribbensis</name>
    <dbReference type="NCBI Taxonomy" id="993084"/>
    <lineage>
        <taxon>Bacteria</taxon>
        <taxon>Bacillati</taxon>
        <taxon>Actinomycetota</taxon>
        <taxon>Actinomycetes</taxon>
        <taxon>Micrococcales</taxon>
        <taxon>Microbacteriaceae</taxon>
        <taxon>Gryllotalpicola</taxon>
    </lineage>
</organism>
<gene>
    <name evidence="6" type="ORF">GCM10022288_11660</name>
</gene>
<feature type="domain" description="AB hydrolase-1" evidence="4">
    <location>
        <begin position="128"/>
        <end position="307"/>
    </location>
</feature>
<evidence type="ECO:0000259" key="5">
    <source>
        <dbReference type="Pfam" id="PF08386"/>
    </source>
</evidence>
<dbReference type="Gene3D" id="3.40.50.1820">
    <property type="entry name" value="alpha/beta hydrolase"/>
    <property type="match status" value="1"/>
</dbReference>
<comment type="caution">
    <text evidence="6">The sequence shown here is derived from an EMBL/GenBank/DDBJ whole genome shotgun (WGS) entry which is preliminary data.</text>
</comment>